<evidence type="ECO:0000313" key="3">
    <source>
        <dbReference type="Ensembl" id="ENSPNYP00000008103.1"/>
    </source>
</evidence>
<evidence type="ECO:0000256" key="1">
    <source>
        <dbReference type="SAM" id="MobiDB-lite"/>
    </source>
</evidence>
<dbReference type="STRING" id="303518.ENSPNYP00000008103"/>
<feature type="region of interest" description="Disordered" evidence="1">
    <location>
        <begin position="129"/>
        <end position="148"/>
    </location>
</feature>
<name>A0A3B4FDQ1_9CICH</name>
<dbReference type="AlphaFoldDB" id="A0A3B4FDQ1"/>
<dbReference type="Pfam" id="PF07528">
    <property type="entry name" value="DZF_N"/>
    <property type="match status" value="1"/>
</dbReference>
<dbReference type="FunFam" id="3.30.460.10:FF:000011">
    <property type="entry name" value="interleukin enhancer-binding factor 3 isoform X1"/>
    <property type="match status" value="1"/>
</dbReference>
<dbReference type="Gene3D" id="3.30.460.10">
    <property type="entry name" value="Beta Polymerase, domain 2"/>
    <property type="match status" value="1"/>
</dbReference>
<dbReference type="GO" id="GO:0071011">
    <property type="term" value="C:precatalytic spliceosome"/>
    <property type="evidence" value="ECO:0007669"/>
    <property type="project" value="TreeGrafter"/>
</dbReference>
<accession>A0A3B4FDQ1</accession>
<dbReference type="PANTHER" id="PTHR45762">
    <property type="entry name" value="ZINC FINGER RNA-BINDING PROTEIN"/>
    <property type="match status" value="1"/>
</dbReference>
<sequence>IHFLNHFPSLGFMAAAAAPVWDEHQAYEELLYWDSLIQQGHRLHPHDFDRYEELRYWYDCLCYEEELRQYHDYIAAIEHMEDKRYREAGPYDRYVLAKHSEVYPPTEELEAVQTIVSHVECALKTVSDQMDAPKDDEANTEAQSDGSQERVLRGVMRVGLVAKGLLLKGDKNVELVLLCSNKPTVTLLKQVAEKLSAQLEVEMSACSIL</sequence>
<dbReference type="PANTHER" id="PTHR45762:SF4">
    <property type="entry name" value="INTERLEUKIN ENHANCER-BINDING FACTOR 3"/>
    <property type="match status" value="1"/>
</dbReference>
<feature type="domain" description="DZF" evidence="2">
    <location>
        <begin position="86"/>
        <end position="209"/>
    </location>
</feature>
<dbReference type="InterPro" id="IPR006561">
    <property type="entry name" value="DZF_dom"/>
</dbReference>
<dbReference type="GeneTree" id="ENSGT00940000162148"/>
<proteinExistence type="predicted"/>
<dbReference type="PROSITE" id="PS51703">
    <property type="entry name" value="DZF"/>
    <property type="match status" value="1"/>
</dbReference>
<organism evidence="3">
    <name type="scientific">Pundamilia nyererei</name>
    <dbReference type="NCBI Taxonomy" id="303518"/>
    <lineage>
        <taxon>Eukaryota</taxon>
        <taxon>Metazoa</taxon>
        <taxon>Chordata</taxon>
        <taxon>Craniata</taxon>
        <taxon>Vertebrata</taxon>
        <taxon>Euteleostomi</taxon>
        <taxon>Actinopterygii</taxon>
        <taxon>Neopterygii</taxon>
        <taxon>Teleostei</taxon>
        <taxon>Neoteleostei</taxon>
        <taxon>Acanthomorphata</taxon>
        <taxon>Ovalentaria</taxon>
        <taxon>Cichlomorphae</taxon>
        <taxon>Cichliformes</taxon>
        <taxon>Cichlidae</taxon>
        <taxon>African cichlids</taxon>
        <taxon>Pseudocrenilabrinae</taxon>
        <taxon>Haplochromini</taxon>
        <taxon>Pundamilia</taxon>
    </lineage>
</organism>
<dbReference type="GO" id="GO:0003725">
    <property type="term" value="F:double-stranded RNA binding"/>
    <property type="evidence" value="ECO:0007669"/>
    <property type="project" value="TreeGrafter"/>
</dbReference>
<protein>
    <recommendedName>
        <fullName evidence="2">DZF domain-containing protein</fullName>
    </recommendedName>
</protein>
<reference evidence="3" key="1">
    <citation type="submission" date="2023-09" db="UniProtKB">
        <authorList>
            <consortium name="Ensembl"/>
        </authorList>
    </citation>
    <scope>IDENTIFICATION</scope>
</reference>
<dbReference type="Ensembl" id="ENSPNYT00000008301.1">
    <property type="protein sequence ID" value="ENSPNYP00000008103.1"/>
    <property type="gene ID" value="ENSPNYG00000006208.1"/>
</dbReference>
<dbReference type="InterPro" id="IPR049401">
    <property type="entry name" value="DZF_dom_N"/>
</dbReference>
<dbReference type="GO" id="GO:0003727">
    <property type="term" value="F:single-stranded RNA binding"/>
    <property type="evidence" value="ECO:0007669"/>
    <property type="project" value="TreeGrafter"/>
</dbReference>
<evidence type="ECO:0000259" key="2">
    <source>
        <dbReference type="PROSITE" id="PS51703"/>
    </source>
</evidence>
<dbReference type="InterPro" id="IPR043519">
    <property type="entry name" value="NT_sf"/>
</dbReference>